<accession>A0A919RC82</accession>
<dbReference type="RefSeq" id="WP_204022423.1">
    <property type="nucleotide sequence ID" value="NZ_BOOW01000008.1"/>
</dbReference>
<dbReference type="InterPro" id="IPR029063">
    <property type="entry name" value="SAM-dependent_MTases_sf"/>
</dbReference>
<gene>
    <name evidence="1" type="ORF">Ssi02_14590</name>
</gene>
<evidence type="ECO:0008006" key="3">
    <source>
        <dbReference type="Google" id="ProtNLM"/>
    </source>
</evidence>
<reference evidence="1" key="1">
    <citation type="submission" date="2021-01" db="EMBL/GenBank/DDBJ databases">
        <title>Whole genome shotgun sequence of Sinosporangium siamense NBRC 109515.</title>
        <authorList>
            <person name="Komaki H."/>
            <person name="Tamura T."/>
        </authorList>
    </citation>
    <scope>NUCLEOTIDE SEQUENCE</scope>
    <source>
        <strain evidence="1">NBRC 109515</strain>
    </source>
</reference>
<sequence>MSELGPRGIDVHTPNVARVYDYMLGGKDNFAADREAAAQILKVFPESREGVRMNRMFLGNAVHHLVAEAGIRQFVDIGAGLPTQSNVHEVARGIAPEARTVYVDYDRVVCTHGRALLAGSPTVAMVEADLREIGDLKAKVLKTGLINPDEPMAVLLVAILHFLPDPYAAVAALREWMPPGSFLVVSHMTRSEERGHDTDAVAGVYSRASAGLYPRTLAEVQRFFGDFEPLDPGEFIGEDALASFAPLGWGGVARKGHPGETA</sequence>
<organism evidence="1 2">
    <name type="scientific">Sinosporangium siamense</name>
    <dbReference type="NCBI Taxonomy" id="1367973"/>
    <lineage>
        <taxon>Bacteria</taxon>
        <taxon>Bacillati</taxon>
        <taxon>Actinomycetota</taxon>
        <taxon>Actinomycetes</taxon>
        <taxon>Streptosporangiales</taxon>
        <taxon>Streptosporangiaceae</taxon>
        <taxon>Sinosporangium</taxon>
    </lineage>
</organism>
<dbReference type="SUPFAM" id="SSF53335">
    <property type="entry name" value="S-adenosyl-L-methionine-dependent methyltransferases"/>
    <property type="match status" value="1"/>
</dbReference>
<dbReference type="PIRSF" id="PIRSF017393">
    <property type="entry name" value="MTase_SAV2177"/>
    <property type="match status" value="1"/>
</dbReference>
<comment type="caution">
    <text evidence="1">The sequence shown here is derived from an EMBL/GenBank/DDBJ whole genome shotgun (WGS) entry which is preliminary data.</text>
</comment>
<dbReference type="Pfam" id="PF04672">
    <property type="entry name" value="Methyltransf_19"/>
    <property type="match status" value="1"/>
</dbReference>
<dbReference type="AlphaFoldDB" id="A0A919RC82"/>
<dbReference type="InterPro" id="IPR006764">
    <property type="entry name" value="SAM_dep_MeTrfase_SAV2177_type"/>
</dbReference>
<evidence type="ECO:0000313" key="1">
    <source>
        <dbReference type="EMBL" id="GII91228.1"/>
    </source>
</evidence>
<keyword evidence="2" id="KW-1185">Reference proteome</keyword>
<dbReference type="Gene3D" id="3.40.50.150">
    <property type="entry name" value="Vaccinia Virus protein VP39"/>
    <property type="match status" value="1"/>
</dbReference>
<dbReference type="Proteomes" id="UP000606172">
    <property type="component" value="Unassembled WGS sequence"/>
</dbReference>
<proteinExistence type="predicted"/>
<evidence type="ECO:0000313" key="2">
    <source>
        <dbReference type="Proteomes" id="UP000606172"/>
    </source>
</evidence>
<name>A0A919RC82_9ACTN</name>
<dbReference type="EMBL" id="BOOW01000008">
    <property type="protein sequence ID" value="GII91228.1"/>
    <property type="molecule type" value="Genomic_DNA"/>
</dbReference>
<protein>
    <recommendedName>
        <fullName evidence="3">S-adenosyl methyltransferase</fullName>
    </recommendedName>
</protein>